<evidence type="ECO:0000256" key="8">
    <source>
        <dbReference type="SAM" id="Phobius"/>
    </source>
</evidence>
<evidence type="ECO:0000256" key="4">
    <source>
        <dbReference type="ARBA" id="ARBA00022840"/>
    </source>
</evidence>
<dbReference type="Gene3D" id="3.40.50.300">
    <property type="entry name" value="P-loop containing nucleotide triphosphate hydrolases"/>
    <property type="match status" value="2"/>
</dbReference>
<dbReference type="PROSITE" id="PS50893">
    <property type="entry name" value="ABC_TRANSPORTER_2"/>
    <property type="match status" value="2"/>
</dbReference>
<sequence>MNGSLRSSAKAPSSLVTCSALARLRALLSPDGTRSFAPAPVKRPGPLGALWLSGAARRALAGCGVLAVLHAAALVAQSWALATVLADVVLRTGAPVGGRLGVLAGAVAVRAALGWATQVVAARAAAGAKEELRAILLDRALAAGPEWTVEYGPAELTTLATRGLDALDDYFTVYLPALVNAAVLPLGVGAVFLLTDWPSALVVALTLPLVPLFAVLIGLHTRDRVAAAADSTARLSGRFLELVRALPVLTAFRRAAAQADVVRTVSDAHRRATMDTLRVAFASALVLELVATLSVALVAVVIGLRLVSGDLALAVGLFVLILAPECYLPLRTAGAAHHASENGLEAARRVADLPTPPAQPTREPPHGDIVVQNLRVRRRTTFAPDGLTFTARPGTITHLTTPSGTGKSTALAVLLGYVEPTAGTVHIAGTPLADLDPDAWRRHLAWVPQHPTLTAPTVRAELAQLRESYAPVARVVPSRPASRTFPDELADVTAQVAAEHLLDRPTAALSAGERQRVAVARALLRLRLGATVLLLDEPTAHLDAATAGTVMAAIERAAADGATVILASHHTIQPTPDAPAPAPRTRHTAPAEPRGTRLRALLTPRLLAGAALGAAALVAGVALTVTSAWLIAKAAHQPPILTLSVAVVGVRTFGLARAVLRYAERLVTHDAAFRAAGEHRVRLWHRLAPAQRADGLAHDVDTVRDLTPRVLTPPLVAGLVIVAAVGVQLVILPAAALTLVIAVAAAGLGAPAVALALDRRAGTKQAAARRSLAQGVHTLLASAAELIAFGTHRGHRATLADTDAALGRTARREALGAGAATLVITLATGAAAVAGTILAAAAVADGTLDPLLAPVPALLPLAMAEVLALLPPAAQHRDALTAALARLDQKPWRRPEITGSDLALRDVDARWPGAAEPVLRGVTLDIPRGTHVAVTGPSGAGKSTLLALLLGLLPAERGTVHAPASVAWCPQDPMLVATTVRENLRLADPHATDERLAHALRQAALPHWTSRLDTHLAGGAATTSGGEANRLALARALLADADVLLLDEPTAHLDGPTARTVLANLRATGRTIVHVTHRPEEAADADVVLDIDAAGRVHTVARR</sequence>
<feature type="transmembrane region" description="Helical" evidence="8">
    <location>
        <begin position="638"/>
        <end position="660"/>
    </location>
</feature>
<dbReference type="InterPro" id="IPR017871">
    <property type="entry name" value="ABC_transporter-like_CS"/>
</dbReference>
<dbReference type="SUPFAM" id="SSF52540">
    <property type="entry name" value="P-loop containing nucleoside triphosphate hydrolases"/>
    <property type="match status" value="2"/>
</dbReference>
<dbReference type="InterPro" id="IPR036640">
    <property type="entry name" value="ABC1_TM_sf"/>
</dbReference>
<dbReference type="InterPro" id="IPR014216">
    <property type="entry name" value="ABC_transptr_CydD"/>
</dbReference>
<dbReference type="InterPro" id="IPR027417">
    <property type="entry name" value="P-loop_NTPase"/>
</dbReference>
<evidence type="ECO:0000259" key="10">
    <source>
        <dbReference type="PROSITE" id="PS50929"/>
    </source>
</evidence>
<feature type="transmembrane region" description="Helical" evidence="8">
    <location>
        <begin position="102"/>
        <end position="126"/>
    </location>
</feature>
<feature type="domain" description="ABC transmembrane type-1" evidence="10">
    <location>
        <begin position="607"/>
        <end position="850"/>
    </location>
</feature>
<evidence type="ECO:0000313" key="12">
    <source>
        <dbReference type="Proteomes" id="UP001156441"/>
    </source>
</evidence>
<name>A0ABT2JGT9_9PSEU</name>
<feature type="region of interest" description="Disordered" evidence="7">
    <location>
        <begin position="573"/>
        <end position="594"/>
    </location>
</feature>
<dbReference type="InterPro" id="IPR011527">
    <property type="entry name" value="ABC1_TM_dom"/>
</dbReference>
<dbReference type="Proteomes" id="UP001156441">
    <property type="component" value="Unassembled WGS sequence"/>
</dbReference>
<evidence type="ECO:0000256" key="6">
    <source>
        <dbReference type="ARBA" id="ARBA00023136"/>
    </source>
</evidence>
<feature type="domain" description="ABC transmembrane type-1" evidence="10">
    <location>
        <begin position="61"/>
        <end position="334"/>
    </location>
</feature>
<evidence type="ECO:0000256" key="3">
    <source>
        <dbReference type="ARBA" id="ARBA00022741"/>
    </source>
</evidence>
<dbReference type="CDD" id="cd03228">
    <property type="entry name" value="ABCC_MRP_Like"/>
    <property type="match status" value="1"/>
</dbReference>
<feature type="transmembrane region" description="Helical" evidence="8">
    <location>
        <begin position="59"/>
        <end position="82"/>
    </location>
</feature>
<reference evidence="11 12" key="1">
    <citation type="submission" date="2021-02" db="EMBL/GenBank/DDBJ databases">
        <title>Actinophytocola xerophila sp. nov., isolated from soil of cotton cropping field.</title>
        <authorList>
            <person name="Huang R."/>
            <person name="Chen X."/>
            <person name="Ge X."/>
            <person name="Liu W."/>
        </authorList>
    </citation>
    <scope>NUCLEOTIDE SEQUENCE [LARGE SCALE GENOMIC DNA]</scope>
    <source>
        <strain evidence="11 12">S1-96</strain>
    </source>
</reference>
<evidence type="ECO:0000259" key="9">
    <source>
        <dbReference type="PROSITE" id="PS50893"/>
    </source>
</evidence>
<feature type="transmembrane region" description="Helical" evidence="8">
    <location>
        <begin position="606"/>
        <end position="632"/>
    </location>
</feature>
<keyword evidence="4" id="KW-0067">ATP-binding</keyword>
<evidence type="ECO:0000256" key="2">
    <source>
        <dbReference type="ARBA" id="ARBA00022692"/>
    </source>
</evidence>
<keyword evidence="3" id="KW-0547">Nucleotide-binding</keyword>
<evidence type="ECO:0000313" key="11">
    <source>
        <dbReference type="EMBL" id="MCT2586645.1"/>
    </source>
</evidence>
<feature type="transmembrane region" description="Helical" evidence="8">
    <location>
        <begin position="171"/>
        <end position="194"/>
    </location>
</feature>
<dbReference type="InterPro" id="IPR014223">
    <property type="entry name" value="ABC_CydC/D"/>
</dbReference>
<keyword evidence="5 8" id="KW-1133">Transmembrane helix</keyword>
<dbReference type="NCBIfam" id="TIGR02857">
    <property type="entry name" value="CydD"/>
    <property type="match status" value="1"/>
</dbReference>
<evidence type="ECO:0000256" key="5">
    <source>
        <dbReference type="ARBA" id="ARBA00022989"/>
    </source>
</evidence>
<dbReference type="SMART" id="SM00382">
    <property type="entry name" value="AAA"/>
    <property type="match status" value="2"/>
</dbReference>
<protein>
    <submittedName>
        <fullName evidence="11">Thiol reductant ABC exporter subunit CydD</fullName>
    </submittedName>
</protein>
<keyword evidence="6 8" id="KW-0472">Membrane</keyword>
<evidence type="ECO:0000256" key="7">
    <source>
        <dbReference type="SAM" id="MobiDB-lite"/>
    </source>
</evidence>
<dbReference type="InterPro" id="IPR003439">
    <property type="entry name" value="ABC_transporter-like_ATP-bd"/>
</dbReference>
<dbReference type="InterPro" id="IPR003593">
    <property type="entry name" value="AAA+_ATPase"/>
</dbReference>
<feature type="transmembrane region" description="Helical" evidence="8">
    <location>
        <begin position="311"/>
        <end position="330"/>
    </location>
</feature>
<feature type="transmembrane region" description="Helical" evidence="8">
    <location>
        <begin position="279"/>
        <end position="305"/>
    </location>
</feature>
<feature type="domain" description="ABC transporter" evidence="9">
    <location>
        <begin position="902"/>
        <end position="1101"/>
    </location>
</feature>
<dbReference type="Gene3D" id="1.20.1560.10">
    <property type="entry name" value="ABC transporter type 1, transmembrane domain"/>
    <property type="match status" value="2"/>
</dbReference>
<dbReference type="EMBL" id="JAFFZE010000020">
    <property type="protein sequence ID" value="MCT2586645.1"/>
    <property type="molecule type" value="Genomic_DNA"/>
</dbReference>
<proteinExistence type="predicted"/>
<dbReference type="PROSITE" id="PS00211">
    <property type="entry name" value="ABC_TRANSPORTER_1"/>
    <property type="match status" value="1"/>
</dbReference>
<dbReference type="CDD" id="cd18584">
    <property type="entry name" value="ABC_6TM_AarD_CydD"/>
    <property type="match status" value="1"/>
</dbReference>
<comment type="subcellular location">
    <subcellularLocation>
        <location evidence="1">Cell membrane</location>
        <topology evidence="1">Multi-pass membrane protein</topology>
    </subcellularLocation>
</comment>
<feature type="transmembrane region" description="Helical" evidence="8">
    <location>
        <begin position="200"/>
        <end position="219"/>
    </location>
</feature>
<dbReference type="InterPro" id="IPR039421">
    <property type="entry name" value="Type_1_exporter"/>
</dbReference>
<organism evidence="11 12">
    <name type="scientific">Actinophytocola gossypii</name>
    <dbReference type="NCBI Taxonomy" id="2812003"/>
    <lineage>
        <taxon>Bacteria</taxon>
        <taxon>Bacillati</taxon>
        <taxon>Actinomycetota</taxon>
        <taxon>Actinomycetes</taxon>
        <taxon>Pseudonocardiales</taxon>
        <taxon>Pseudonocardiaceae</taxon>
    </lineage>
</organism>
<dbReference type="PROSITE" id="PS50929">
    <property type="entry name" value="ABC_TM1F"/>
    <property type="match status" value="2"/>
</dbReference>
<feature type="transmembrane region" description="Helical" evidence="8">
    <location>
        <begin position="710"/>
        <end position="731"/>
    </location>
</feature>
<dbReference type="NCBIfam" id="TIGR02868">
    <property type="entry name" value="CydC"/>
    <property type="match status" value="1"/>
</dbReference>
<feature type="transmembrane region" description="Helical" evidence="8">
    <location>
        <begin position="814"/>
        <end position="839"/>
    </location>
</feature>
<gene>
    <name evidence="11" type="primary">cydD</name>
    <name evidence="11" type="ORF">JT362_26335</name>
</gene>
<dbReference type="PANTHER" id="PTHR24221:SF590">
    <property type="entry name" value="COMPONENT LINKED WITH THE ASSEMBLY OF CYTOCHROME' TRANSPORT TRANSMEMBRANE ATP-BINDING PROTEIN ABC TRANSPORTER CYDD-RELATED"/>
    <property type="match status" value="1"/>
</dbReference>
<keyword evidence="2 8" id="KW-0812">Transmembrane</keyword>
<comment type="caution">
    <text evidence="11">The sequence shown here is derived from an EMBL/GenBank/DDBJ whole genome shotgun (WGS) entry which is preliminary data.</text>
</comment>
<dbReference type="SUPFAM" id="SSF90123">
    <property type="entry name" value="ABC transporter transmembrane region"/>
    <property type="match status" value="2"/>
</dbReference>
<evidence type="ECO:0000256" key="1">
    <source>
        <dbReference type="ARBA" id="ARBA00004651"/>
    </source>
</evidence>
<feature type="transmembrane region" description="Helical" evidence="8">
    <location>
        <begin position="737"/>
        <end position="757"/>
    </location>
</feature>
<dbReference type="PANTHER" id="PTHR24221">
    <property type="entry name" value="ATP-BINDING CASSETTE SUB-FAMILY B"/>
    <property type="match status" value="1"/>
</dbReference>
<feature type="domain" description="ABC transporter" evidence="9">
    <location>
        <begin position="369"/>
        <end position="611"/>
    </location>
</feature>
<dbReference type="Pfam" id="PF00005">
    <property type="entry name" value="ABC_tran"/>
    <property type="match status" value="2"/>
</dbReference>
<keyword evidence="12" id="KW-1185">Reference proteome</keyword>
<accession>A0ABT2JGT9</accession>
<dbReference type="Pfam" id="PF00664">
    <property type="entry name" value="ABC_membrane"/>
    <property type="match status" value="1"/>
</dbReference>